<keyword evidence="16" id="KW-1185">Reference proteome</keyword>
<dbReference type="InterPro" id="IPR049730">
    <property type="entry name" value="SNF2/RAD54-like_C"/>
</dbReference>
<dbReference type="SMART" id="SM00184">
    <property type="entry name" value="RING"/>
    <property type="match status" value="1"/>
</dbReference>
<dbReference type="InterPro" id="IPR014001">
    <property type="entry name" value="Helicase_ATP-bd"/>
</dbReference>
<feature type="region of interest" description="Disordered" evidence="11">
    <location>
        <begin position="373"/>
        <end position="398"/>
    </location>
</feature>
<keyword evidence="4 10" id="KW-0863">Zinc-finger</keyword>
<evidence type="ECO:0000256" key="1">
    <source>
        <dbReference type="ARBA" id="ARBA00004123"/>
    </source>
</evidence>
<dbReference type="InterPro" id="IPR001841">
    <property type="entry name" value="Znf_RING"/>
</dbReference>
<dbReference type="Proteomes" id="UP000288216">
    <property type="component" value="Unassembled WGS sequence"/>
</dbReference>
<dbReference type="PROSITE" id="PS50089">
    <property type="entry name" value="ZF_RING_2"/>
    <property type="match status" value="1"/>
</dbReference>
<dbReference type="SMART" id="SM00910">
    <property type="entry name" value="HIRAN"/>
    <property type="match status" value="1"/>
</dbReference>
<dbReference type="GO" id="GO:0006281">
    <property type="term" value="P:DNA repair"/>
    <property type="evidence" value="ECO:0007669"/>
    <property type="project" value="TreeGrafter"/>
</dbReference>
<dbReference type="InterPro" id="IPR000330">
    <property type="entry name" value="SNF2_N"/>
</dbReference>
<dbReference type="GO" id="GO:0005524">
    <property type="term" value="F:ATP binding"/>
    <property type="evidence" value="ECO:0007669"/>
    <property type="project" value="UniProtKB-KW"/>
</dbReference>
<evidence type="ECO:0000256" key="10">
    <source>
        <dbReference type="PROSITE-ProRule" id="PRU00175"/>
    </source>
</evidence>
<dbReference type="AlphaFoldDB" id="A0A401P2T3"/>
<evidence type="ECO:0000256" key="9">
    <source>
        <dbReference type="ARBA" id="ARBA00023242"/>
    </source>
</evidence>
<dbReference type="Pfam" id="PF08797">
    <property type="entry name" value="HIRAN"/>
    <property type="match status" value="1"/>
</dbReference>
<dbReference type="Gene3D" id="3.30.70.2330">
    <property type="match status" value="1"/>
</dbReference>
<reference evidence="15 16" key="1">
    <citation type="journal article" date="2018" name="Nat. Ecol. Evol.">
        <title>Shark genomes provide insights into elasmobranch evolution and the origin of vertebrates.</title>
        <authorList>
            <person name="Hara Y"/>
            <person name="Yamaguchi K"/>
            <person name="Onimaru K"/>
            <person name="Kadota M"/>
            <person name="Koyanagi M"/>
            <person name="Keeley SD"/>
            <person name="Tatsumi K"/>
            <person name="Tanaka K"/>
            <person name="Motone F"/>
            <person name="Kageyama Y"/>
            <person name="Nozu R"/>
            <person name="Adachi N"/>
            <person name="Nishimura O"/>
            <person name="Nakagawa R"/>
            <person name="Tanegashima C"/>
            <person name="Kiyatake I"/>
            <person name="Matsumoto R"/>
            <person name="Murakumo K"/>
            <person name="Nishida K"/>
            <person name="Terakita A"/>
            <person name="Kuratani S"/>
            <person name="Sato K"/>
            <person name="Hyodo S Kuraku.S."/>
        </authorList>
    </citation>
    <scope>NUCLEOTIDE SEQUENCE [LARGE SCALE GENOMIC DNA]</scope>
</reference>
<evidence type="ECO:0000313" key="15">
    <source>
        <dbReference type="EMBL" id="GCB67417.1"/>
    </source>
</evidence>
<dbReference type="InterPro" id="IPR027417">
    <property type="entry name" value="P-loop_NTPase"/>
</dbReference>
<dbReference type="OMA" id="DELWEDQ"/>
<name>A0A401P2T3_SCYTO</name>
<evidence type="ECO:0000259" key="14">
    <source>
        <dbReference type="PROSITE" id="PS51194"/>
    </source>
</evidence>
<dbReference type="GO" id="GO:0005634">
    <property type="term" value="C:nucleus"/>
    <property type="evidence" value="ECO:0007669"/>
    <property type="project" value="UniProtKB-SubCell"/>
</dbReference>
<dbReference type="GO" id="GO:0016818">
    <property type="term" value="F:hydrolase activity, acting on acid anhydrides, in phosphorus-containing anhydrides"/>
    <property type="evidence" value="ECO:0007669"/>
    <property type="project" value="InterPro"/>
</dbReference>
<keyword evidence="6" id="KW-0347">Helicase</keyword>
<dbReference type="Pfam" id="PF00271">
    <property type="entry name" value="Helicase_C"/>
    <property type="match status" value="1"/>
</dbReference>
<feature type="compositionally biased region" description="Polar residues" evidence="11">
    <location>
        <begin position="469"/>
        <end position="481"/>
    </location>
</feature>
<dbReference type="InterPro" id="IPR038718">
    <property type="entry name" value="SNF2-like_sf"/>
</dbReference>
<evidence type="ECO:0000256" key="3">
    <source>
        <dbReference type="ARBA" id="ARBA00022741"/>
    </source>
</evidence>
<evidence type="ECO:0000259" key="12">
    <source>
        <dbReference type="PROSITE" id="PS50089"/>
    </source>
</evidence>
<comment type="subcellular location">
    <subcellularLocation>
        <location evidence="1">Nucleus</location>
    </subcellularLocation>
</comment>
<evidence type="ECO:0000256" key="11">
    <source>
        <dbReference type="SAM" id="MobiDB-lite"/>
    </source>
</evidence>
<evidence type="ECO:0000259" key="13">
    <source>
        <dbReference type="PROSITE" id="PS51192"/>
    </source>
</evidence>
<dbReference type="PROSITE" id="PS51194">
    <property type="entry name" value="HELICASE_CTER"/>
    <property type="match status" value="1"/>
</dbReference>
<gene>
    <name evidence="15" type="ORF">scyTo_0005126</name>
</gene>
<keyword evidence="5" id="KW-0378">Hydrolase</keyword>
<dbReference type="InterPro" id="IPR013083">
    <property type="entry name" value="Znf_RING/FYVE/PHD"/>
</dbReference>
<dbReference type="Gene3D" id="3.40.50.300">
    <property type="entry name" value="P-loop containing nucleotide triphosphate hydrolases"/>
    <property type="match status" value="1"/>
</dbReference>
<feature type="domain" description="RING-type" evidence="12">
    <location>
        <begin position="814"/>
        <end position="855"/>
    </location>
</feature>
<feature type="region of interest" description="Disordered" evidence="11">
    <location>
        <begin position="460"/>
        <end position="481"/>
    </location>
</feature>
<feature type="domain" description="Helicase ATP-binding" evidence="13">
    <location>
        <begin position="496"/>
        <end position="659"/>
    </location>
</feature>
<dbReference type="STRING" id="75743.A0A401P2T3"/>
<keyword evidence="8" id="KW-0067">ATP-binding</keyword>
<dbReference type="CDD" id="cd16509">
    <property type="entry name" value="RING-HC_HLTF"/>
    <property type="match status" value="1"/>
</dbReference>
<dbReference type="InterPro" id="IPR014905">
    <property type="entry name" value="HIRAN"/>
</dbReference>
<accession>A0A401P2T3</accession>
<dbReference type="SMART" id="SM00487">
    <property type="entry name" value="DEXDc"/>
    <property type="match status" value="1"/>
</dbReference>
<dbReference type="InterPro" id="IPR001650">
    <property type="entry name" value="Helicase_C-like"/>
</dbReference>
<evidence type="ECO:0000313" key="16">
    <source>
        <dbReference type="Proteomes" id="UP000288216"/>
    </source>
</evidence>
<protein>
    <recommendedName>
        <fullName evidence="17">Helicase-like transcription factor</fullName>
    </recommendedName>
</protein>
<proteinExistence type="predicted"/>
<keyword evidence="3" id="KW-0547">Nucleotide-binding</keyword>
<dbReference type="Pfam" id="PF00176">
    <property type="entry name" value="SNF2-rel_dom"/>
    <property type="match status" value="1"/>
</dbReference>
<organism evidence="15 16">
    <name type="scientific">Scyliorhinus torazame</name>
    <name type="common">Cloudy catshark</name>
    <name type="synonym">Catulus torazame</name>
    <dbReference type="NCBI Taxonomy" id="75743"/>
    <lineage>
        <taxon>Eukaryota</taxon>
        <taxon>Metazoa</taxon>
        <taxon>Chordata</taxon>
        <taxon>Craniata</taxon>
        <taxon>Vertebrata</taxon>
        <taxon>Chondrichthyes</taxon>
        <taxon>Elasmobranchii</taxon>
        <taxon>Galeomorphii</taxon>
        <taxon>Galeoidea</taxon>
        <taxon>Carcharhiniformes</taxon>
        <taxon>Scyliorhinidae</taxon>
        <taxon>Scyliorhinus</taxon>
    </lineage>
</organism>
<dbReference type="InterPro" id="IPR017907">
    <property type="entry name" value="Znf_RING_CS"/>
</dbReference>
<dbReference type="OrthoDB" id="276744at2759"/>
<dbReference type="InterPro" id="IPR050628">
    <property type="entry name" value="SNF2_RAD54_helicase_TF"/>
</dbReference>
<dbReference type="GO" id="GO:0003676">
    <property type="term" value="F:nucleic acid binding"/>
    <property type="evidence" value="ECO:0007669"/>
    <property type="project" value="InterPro"/>
</dbReference>
<dbReference type="PANTHER" id="PTHR45626:SF17">
    <property type="entry name" value="HELICASE-LIKE TRANSCRIPTION FACTOR"/>
    <property type="match status" value="1"/>
</dbReference>
<dbReference type="GO" id="GO:0008270">
    <property type="term" value="F:zinc ion binding"/>
    <property type="evidence" value="ECO:0007669"/>
    <property type="project" value="UniProtKB-KW"/>
</dbReference>
<dbReference type="GO" id="GO:0004386">
    <property type="term" value="F:helicase activity"/>
    <property type="evidence" value="ECO:0007669"/>
    <property type="project" value="UniProtKB-KW"/>
</dbReference>
<dbReference type="Gene3D" id="3.40.50.10810">
    <property type="entry name" value="Tandem AAA-ATPase domain"/>
    <property type="match status" value="2"/>
</dbReference>
<dbReference type="CDD" id="cd18793">
    <property type="entry name" value="SF2_C_SNF"/>
    <property type="match status" value="1"/>
</dbReference>
<dbReference type="Pfam" id="PF13923">
    <property type="entry name" value="zf-C3HC4_2"/>
    <property type="match status" value="1"/>
</dbReference>
<keyword evidence="2" id="KW-0479">Metal-binding</keyword>
<dbReference type="Gene3D" id="3.30.40.10">
    <property type="entry name" value="Zinc/RING finger domain, C3HC4 (zinc finger)"/>
    <property type="match status" value="1"/>
</dbReference>
<evidence type="ECO:0000256" key="2">
    <source>
        <dbReference type="ARBA" id="ARBA00022723"/>
    </source>
</evidence>
<evidence type="ECO:0000256" key="5">
    <source>
        <dbReference type="ARBA" id="ARBA00022801"/>
    </source>
</evidence>
<dbReference type="GO" id="GO:0008094">
    <property type="term" value="F:ATP-dependent activity, acting on DNA"/>
    <property type="evidence" value="ECO:0007669"/>
    <property type="project" value="TreeGrafter"/>
</dbReference>
<keyword evidence="7" id="KW-0862">Zinc</keyword>
<dbReference type="SUPFAM" id="SSF52540">
    <property type="entry name" value="P-loop containing nucleoside triphosphate hydrolases"/>
    <property type="match status" value="2"/>
</dbReference>
<keyword evidence="9" id="KW-0539">Nucleus</keyword>
<dbReference type="EMBL" id="BFAA01001569">
    <property type="protein sequence ID" value="GCB67417.1"/>
    <property type="molecule type" value="Genomic_DNA"/>
</dbReference>
<dbReference type="SUPFAM" id="SSF57850">
    <property type="entry name" value="RING/U-box"/>
    <property type="match status" value="1"/>
</dbReference>
<dbReference type="PROSITE" id="PS51192">
    <property type="entry name" value="HELICASE_ATP_BIND_1"/>
    <property type="match status" value="1"/>
</dbReference>
<sequence length="1061" mass="119006">MAGAPVNQPSLVNPRQRMRKSDIVLKISHCLPSMLFWRNWYSSQYLGGRSASQFSDGSFLFAPDPEESLSQMINRTLSDEAAAPDEDLDAVLFGNLRGNVVGMRYYTGVVSNNEMVALQRDPNNPYDRNAVQVNNVNGIQVGHIKRELAAPLAFILDNRLARVEGVVPYGANNVFTMPVQLSFWGKEENHDAVLERLKRHGFKLAPPTKGGEIAEMWSGMGSARPGPSYKAPVHTAVQMTVEQLKNEFDKIFEDLKEHDKTREMEPAKAVRTPLLPHQKQALAWMVLRENNADLPPFWEQRNNMYYNLLTNFAEKERPENVHGGILADDMGLGKTLSTIAVILTNFHQGKPLPTGKYTEEVVLLEEESSVFTDAMGKTSEQRASREQSNTFKTQMGADNRQKATVIETTGSITSSGSNALASSYPKRKKKERVKYTYSSDSEKDEEWVSTKRKVKTQVKSAMGKRTEWKPTNSGRKGITDNKSQARCGLMEDIDFASALGGSSSTLKTMKKGCTSTQIGTNTASNSKARSTLIVCPLSVLSNWIDQFERHLYPDVKLNMYLYYGSERNKGAAFLAEQDVVLTTYNTLTVDYGSGSASPLHKVNWLRVVLDEGHTIRNPNAQQTKAALSLTAERRWVLTGTPIQNSLKDLWSILSFLKLKPFTDRQWWHRTIQRPVTMGDQHGLKRLQALINNITLRRTKTSKVNGKPVIELPERTVFVQHITLSEEEKQIYESVKNEGRAIIGRYFSEGSIFTHYADVLAILVWLRQLCCHPRLFANSSAVMGSSVDNATPDELREKLVKKIKLVLSCGSDEECAICLESLTFPVITHCAHVYCRPCICQVIQSEQPTARCPLCRAEIRVEQLVECPPEETDTTAPDKSQQVWVSSSKVDALMHSLIELRKQDPTVKSLVVSQFTAFLTLIETPLRQEGFAFTRLDGSMPQKRRINAIESFQSSESGSPTIMLLSLKAGGVGLNLTAASRVFLMDPAWNPAAEDQCFDRCHRLGQTRDVVITKFIVKNSVEENMIKIQNKKRELAAGAFGSKRQREIKQSRIEEIKILIDV</sequence>
<dbReference type="SMART" id="SM00490">
    <property type="entry name" value="HELICc"/>
    <property type="match status" value="1"/>
</dbReference>
<dbReference type="PANTHER" id="PTHR45626">
    <property type="entry name" value="TRANSCRIPTION TERMINATION FACTOR 2-RELATED"/>
    <property type="match status" value="1"/>
</dbReference>
<evidence type="ECO:0000256" key="6">
    <source>
        <dbReference type="ARBA" id="ARBA00022806"/>
    </source>
</evidence>
<dbReference type="PROSITE" id="PS00518">
    <property type="entry name" value="ZF_RING_1"/>
    <property type="match status" value="1"/>
</dbReference>
<evidence type="ECO:0000256" key="8">
    <source>
        <dbReference type="ARBA" id="ARBA00022840"/>
    </source>
</evidence>
<feature type="domain" description="Helicase C-terminal" evidence="14">
    <location>
        <begin position="891"/>
        <end position="1061"/>
    </location>
</feature>
<evidence type="ECO:0008006" key="17">
    <source>
        <dbReference type="Google" id="ProtNLM"/>
    </source>
</evidence>
<comment type="caution">
    <text evidence="15">The sequence shown here is derived from an EMBL/GenBank/DDBJ whole genome shotgun (WGS) entry which is preliminary data.</text>
</comment>
<evidence type="ECO:0000256" key="4">
    <source>
        <dbReference type="ARBA" id="ARBA00022771"/>
    </source>
</evidence>
<evidence type="ECO:0000256" key="7">
    <source>
        <dbReference type="ARBA" id="ARBA00022833"/>
    </source>
</evidence>